<dbReference type="AlphaFoldDB" id="A0A1C4GZF3"/>
<reference evidence="3" key="1">
    <citation type="submission" date="2016-08" db="EMBL/GenBank/DDBJ databases">
        <authorList>
            <person name="Varghese N."/>
            <person name="Submissions Spin"/>
        </authorList>
    </citation>
    <scope>NUCLEOTIDE SEQUENCE [LARGE SCALE GENOMIC DNA]</scope>
    <source>
        <strain evidence="3">R-52791</strain>
    </source>
</reference>
<evidence type="ECO:0000256" key="1">
    <source>
        <dbReference type="SAM" id="Phobius"/>
    </source>
</evidence>
<dbReference type="RefSeq" id="WP_091846973.1">
    <property type="nucleotide sequence ID" value="NZ_FMBL01000001.1"/>
</dbReference>
<feature type="transmembrane region" description="Helical" evidence="1">
    <location>
        <begin position="107"/>
        <end position="128"/>
    </location>
</feature>
<keyword evidence="1" id="KW-0812">Transmembrane</keyword>
<feature type="transmembrane region" description="Helical" evidence="1">
    <location>
        <begin position="148"/>
        <end position="165"/>
    </location>
</feature>
<dbReference type="Proteomes" id="UP000242610">
    <property type="component" value="Unassembled WGS sequence"/>
</dbReference>
<accession>A0A1C4GZF3</accession>
<gene>
    <name evidence="2" type="ORF">GA0061077_0068</name>
</gene>
<dbReference type="EMBL" id="FMBL01000001">
    <property type="protein sequence ID" value="SCC78026.1"/>
    <property type="molecule type" value="Genomic_DNA"/>
</dbReference>
<feature type="transmembrane region" description="Helical" evidence="1">
    <location>
        <begin position="67"/>
        <end position="86"/>
    </location>
</feature>
<keyword evidence="1" id="KW-0472">Membrane</keyword>
<protein>
    <submittedName>
        <fullName evidence="2">Uncharacterized protein</fullName>
    </submittedName>
</protein>
<keyword evidence="3" id="KW-1185">Reference proteome</keyword>
<keyword evidence="1" id="KW-1133">Transmembrane helix</keyword>
<evidence type="ECO:0000313" key="3">
    <source>
        <dbReference type="Proteomes" id="UP000242610"/>
    </source>
</evidence>
<name>A0A1C4GZF3_9BIFI</name>
<evidence type="ECO:0000313" key="2">
    <source>
        <dbReference type="EMBL" id="SCC78026.1"/>
    </source>
</evidence>
<organism evidence="2 3">
    <name type="scientific">Bifidobacterium commune</name>
    <dbReference type="NCBI Taxonomy" id="1505727"/>
    <lineage>
        <taxon>Bacteria</taxon>
        <taxon>Bacillati</taxon>
        <taxon>Actinomycetota</taxon>
        <taxon>Actinomycetes</taxon>
        <taxon>Bifidobacteriales</taxon>
        <taxon>Bifidobacteriaceae</taxon>
        <taxon>Bifidobacterium</taxon>
    </lineage>
</organism>
<proteinExistence type="predicted"/>
<dbReference type="STRING" id="1505727.GA0061077_0068"/>
<sequence length="212" mass="22558">MSKDGIMSDSGRQSDPAWFLMSRYPSALLLVGTGLLCGLGAFIAGFGSLSGSVVRWSSFAAVCREGVLLPSLVIGGASFLLGRRFSDTNVVVGRAASRGADRIWLQHGFRLMFAVIVGYTIGLIPVVIGLSFKATWKGADWWALPDTWTVLCFLVVFGMALAVVLHGRWGGVGSPYDTAAFGHSVVLCQRICADEHRTLVAVVCADLGQSKS</sequence>
<feature type="transmembrane region" description="Helical" evidence="1">
    <location>
        <begin position="27"/>
        <end position="47"/>
    </location>
</feature>